<dbReference type="InterPro" id="IPR051981">
    <property type="entry name" value="Glycosyltransf_32"/>
</dbReference>
<dbReference type="PANTHER" id="PTHR12042:SF21">
    <property type="entry name" value="ALPHA1,4-GALACTOSYLTRANSFERASE 1-RELATED"/>
    <property type="match status" value="1"/>
</dbReference>
<keyword evidence="2" id="KW-1185">Reference proteome</keyword>
<sequence>MYSLYTNIVEGTSIFFVETSCNSYANGHLTIHPRQACAVESAALTNPERMVYLLYLSPGTFSSASTESSRIIKSLQFYPNIKFLRVNMDRFVEGSPVNDLWKSRKIHTGKYALSHTSDVL</sequence>
<gene>
    <name evidence="1" type="ORF">GWI33_010234</name>
</gene>
<evidence type="ECO:0000313" key="2">
    <source>
        <dbReference type="Proteomes" id="UP000625711"/>
    </source>
</evidence>
<evidence type="ECO:0000313" key="1">
    <source>
        <dbReference type="EMBL" id="KAF7276488.1"/>
    </source>
</evidence>
<feature type="non-terminal residue" evidence="1">
    <location>
        <position position="1"/>
    </location>
</feature>
<proteinExistence type="predicted"/>
<organism evidence="1 2">
    <name type="scientific">Rhynchophorus ferrugineus</name>
    <name type="common">Red palm weevil</name>
    <name type="synonym">Curculio ferrugineus</name>
    <dbReference type="NCBI Taxonomy" id="354439"/>
    <lineage>
        <taxon>Eukaryota</taxon>
        <taxon>Metazoa</taxon>
        <taxon>Ecdysozoa</taxon>
        <taxon>Arthropoda</taxon>
        <taxon>Hexapoda</taxon>
        <taxon>Insecta</taxon>
        <taxon>Pterygota</taxon>
        <taxon>Neoptera</taxon>
        <taxon>Endopterygota</taxon>
        <taxon>Coleoptera</taxon>
        <taxon>Polyphaga</taxon>
        <taxon>Cucujiformia</taxon>
        <taxon>Curculionidae</taxon>
        <taxon>Dryophthorinae</taxon>
        <taxon>Rhynchophorus</taxon>
    </lineage>
</organism>
<accession>A0A834IE93</accession>
<reference evidence="1" key="1">
    <citation type="submission" date="2020-08" db="EMBL/GenBank/DDBJ databases">
        <title>Genome sequencing and assembly of the red palm weevil Rhynchophorus ferrugineus.</title>
        <authorList>
            <person name="Dias G.B."/>
            <person name="Bergman C.M."/>
            <person name="Manee M."/>
        </authorList>
    </citation>
    <scope>NUCLEOTIDE SEQUENCE</scope>
    <source>
        <strain evidence="1">AA-2017</strain>
        <tissue evidence="1">Whole larva</tissue>
    </source>
</reference>
<protein>
    <submittedName>
        <fullName evidence="1">Uncharacterized protein</fullName>
    </submittedName>
</protein>
<dbReference type="GO" id="GO:0016758">
    <property type="term" value="F:hexosyltransferase activity"/>
    <property type="evidence" value="ECO:0007669"/>
    <property type="project" value="TreeGrafter"/>
</dbReference>
<name>A0A834IE93_RHYFE</name>
<dbReference type="Proteomes" id="UP000625711">
    <property type="component" value="Unassembled WGS sequence"/>
</dbReference>
<dbReference type="PANTHER" id="PTHR12042">
    <property type="entry name" value="LACTOSYLCERAMIDE 4-ALPHA-GALACTOSYLTRANSFERASE ALPHA- 1,4-GALACTOSYLTRANSFERASE"/>
    <property type="match status" value="1"/>
</dbReference>
<dbReference type="GO" id="GO:0016020">
    <property type="term" value="C:membrane"/>
    <property type="evidence" value="ECO:0007669"/>
    <property type="project" value="GOC"/>
</dbReference>
<dbReference type="EMBL" id="JAACXV010006401">
    <property type="protein sequence ID" value="KAF7276488.1"/>
    <property type="molecule type" value="Genomic_DNA"/>
</dbReference>
<dbReference type="AlphaFoldDB" id="A0A834IE93"/>
<dbReference type="GO" id="GO:0006688">
    <property type="term" value="P:glycosphingolipid biosynthetic process"/>
    <property type="evidence" value="ECO:0007669"/>
    <property type="project" value="TreeGrafter"/>
</dbReference>
<comment type="caution">
    <text evidence="1">The sequence shown here is derived from an EMBL/GenBank/DDBJ whole genome shotgun (WGS) entry which is preliminary data.</text>
</comment>
<dbReference type="OrthoDB" id="409543at2759"/>